<dbReference type="Proteomes" id="UP001319828">
    <property type="component" value="Unassembled WGS sequence"/>
</dbReference>
<sequence>MTSFNHIFSEMPLVLFTILAQAVIGLSFVYTPAFLNGYKNFTHLKYFGLFLGIAMIIAFIPSFFHLNDIKHIFNVINRIGFFYANNQWYIGWMNNEILFSSLVCIFGFLLYYKNKKWIFFLALLSGILGIFFMSGAYGSMEKSVPTWDFKITLLYFFASAIFLGSILYYCFFEKSKHERKMSFFAGLIGIGLLSTAIVLQTLHVGQTWIMGLVNPFELLGGTYIWFISLSFAFLGLSITCWYLNNYLYEKFQSKFFTYFALLCAFIGVFITRMLFYGLISTQIMLGYPQ</sequence>
<name>A0ACC5W1C4_9BACT</name>
<dbReference type="EMBL" id="JACHUQ010000007">
    <property type="protein sequence ID" value="MBZ7974693.1"/>
    <property type="molecule type" value="Genomic_DNA"/>
</dbReference>
<comment type="caution">
    <text evidence="1">The sequence shown here is derived from an EMBL/GenBank/DDBJ whole genome shotgun (WGS) entry which is preliminary data.</text>
</comment>
<evidence type="ECO:0000313" key="2">
    <source>
        <dbReference type="Proteomes" id="UP001319828"/>
    </source>
</evidence>
<reference evidence="1" key="1">
    <citation type="submission" date="2020-07" db="EMBL/GenBank/DDBJ databases">
        <title>Campylobacter molothri sp. nov. isolated from wild birds.</title>
        <authorList>
            <person name="Miller W.G."/>
            <person name="Chapman M.H."/>
            <person name="Yee E."/>
            <person name="Lopes B.S."/>
            <person name="Forbes K.J."/>
        </authorList>
    </citation>
    <scope>NUCLEOTIDE SEQUENCE</scope>
    <source>
        <strain evidence="1">RM9754</strain>
    </source>
</reference>
<proteinExistence type="predicted"/>
<evidence type="ECO:0000313" key="1">
    <source>
        <dbReference type="EMBL" id="MBZ7974693.1"/>
    </source>
</evidence>
<protein>
    <submittedName>
        <fullName evidence="1">Dimethyl sulfoxide reductase anchor subunit</fullName>
    </submittedName>
</protein>
<organism evidence="1 2">
    <name type="scientific">Campylobacter molothri</name>
    <dbReference type="NCBI Taxonomy" id="1032242"/>
    <lineage>
        <taxon>Bacteria</taxon>
        <taxon>Pseudomonadati</taxon>
        <taxon>Campylobacterota</taxon>
        <taxon>Epsilonproteobacteria</taxon>
        <taxon>Campylobacterales</taxon>
        <taxon>Campylobacteraceae</taxon>
        <taxon>Campylobacter</taxon>
    </lineage>
</organism>
<keyword evidence="2" id="KW-1185">Reference proteome</keyword>
<gene>
    <name evidence="1" type="ORF">H2252_04800</name>
</gene>
<accession>A0ACC5W1C4</accession>